<evidence type="ECO:0000313" key="1">
    <source>
        <dbReference type="EMBL" id="MFM9330776.1"/>
    </source>
</evidence>
<gene>
    <name evidence="1" type="ORF">ACI1P1_21015</name>
</gene>
<accession>A0ACC7P387</accession>
<dbReference type="EMBL" id="JBJURJ010000014">
    <property type="protein sequence ID" value="MFM9330776.1"/>
    <property type="molecule type" value="Genomic_DNA"/>
</dbReference>
<sequence>MSDKQKDQLQMDQSRLVDAWRRVLPTTMKTTDAVTVQADEANPKALRVAVGNAGHSQYFFDFLVTYVDSREVLVELVDAEKGEGGTIDERGKLVQDLIQDHVRNLHECAQALQQETHA</sequence>
<keyword evidence="2" id="KW-1185">Reference proteome</keyword>
<evidence type="ECO:0000313" key="2">
    <source>
        <dbReference type="Proteomes" id="UP001631969"/>
    </source>
</evidence>
<comment type="caution">
    <text evidence="1">The sequence shown here is derived from an EMBL/GenBank/DDBJ whole genome shotgun (WGS) entry which is preliminary data.</text>
</comment>
<dbReference type="Proteomes" id="UP001631969">
    <property type="component" value="Unassembled WGS sequence"/>
</dbReference>
<name>A0ACC7P387_9BACL</name>
<reference evidence="1" key="1">
    <citation type="submission" date="2024-12" db="EMBL/GenBank/DDBJ databases">
        <authorList>
            <person name="Wu N."/>
        </authorList>
    </citation>
    <scope>NUCLEOTIDE SEQUENCE</scope>
    <source>
        <strain evidence="1">P15</strain>
    </source>
</reference>
<proteinExistence type="predicted"/>
<organism evidence="1 2">
    <name type="scientific">Paenibacillus mesotrionivorans</name>
    <dbReference type="NCBI Taxonomy" id="3160968"/>
    <lineage>
        <taxon>Bacteria</taxon>
        <taxon>Bacillati</taxon>
        <taxon>Bacillota</taxon>
        <taxon>Bacilli</taxon>
        <taxon>Bacillales</taxon>
        <taxon>Paenibacillaceae</taxon>
        <taxon>Paenibacillus</taxon>
    </lineage>
</organism>
<protein>
    <submittedName>
        <fullName evidence="1">Uncharacterized protein</fullName>
    </submittedName>
</protein>